<accession>A0A0W8EHD5</accession>
<feature type="compositionally biased region" description="Basic and acidic residues" evidence="1">
    <location>
        <begin position="1"/>
        <end position="16"/>
    </location>
</feature>
<organism evidence="2">
    <name type="scientific">hydrocarbon metagenome</name>
    <dbReference type="NCBI Taxonomy" id="938273"/>
    <lineage>
        <taxon>unclassified sequences</taxon>
        <taxon>metagenomes</taxon>
        <taxon>ecological metagenomes</taxon>
    </lineage>
</organism>
<evidence type="ECO:0000313" key="2">
    <source>
        <dbReference type="EMBL" id="KUG07894.1"/>
    </source>
</evidence>
<protein>
    <submittedName>
        <fullName evidence="2">Uncharacterized protein</fullName>
    </submittedName>
</protein>
<comment type="caution">
    <text evidence="2">The sequence shown here is derived from an EMBL/GenBank/DDBJ whole genome shotgun (WGS) entry which is preliminary data.</text>
</comment>
<reference evidence="2" key="1">
    <citation type="journal article" date="2015" name="Proc. Natl. Acad. Sci. U.S.A.">
        <title>Networks of energetic and metabolic interactions define dynamics in microbial communities.</title>
        <authorList>
            <person name="Embree M."/>
            <person name="Liu J.K."/>
            <person name="Al-Bassam M.M."/>
            <person name="Zengler K."/>
        </authorList>
    </citation>
    <scope>NUCLEOTIDE SEQUENCE</scope>
</reference>
<sequence length="53" mass="5634">MRDDGNKKGRGRKVESSPDTPSAGAEGKAVSVKAAPLTAKEKIAANQKNKRRK</sequence>
<dbReference type="AlphaFoldDB" id="A0A0W8EHD5"/>
<gene>
    <name evidence="2" type="ORF">ASZ90_016691</name>
</gene>
<name>A0A0W8EHD5_9ZZZZ</name>
<proteinExistence type="predicted"/>
<feature type="region of interest" description="Disordered" evidence="1">
    <location>
        <begin position="1"/>
        <end position="53"/>
    </location>
</feature>
<dbReference type="EMBL" id="LNQE01001761">
    <property type="protein sequence ID" value="KUG07894.1"/>
    <property type="molecule type" value="Genomic_DNA"/>
</dbReference>
<evidence type="ECO:0000256" key="1">
    <source>
        <dbReference type="SAM" id="MobiDB-lite"/>
    </source>
</evidence>